<feature type="compositionally biased region" description="Low complexity" evidence="1">
    <location>
        <begin position="1"/>
        <end position="17"/>
    </location>
</feature>
<reference evidence="2 3" key="1">
    <citation type="journal article" date="2013" name="BMC Genomics">
        <title>Reconstruction of the lipid metabolism for the microalga Monoraphidium neglectum from its genome sequence reveals characteristics suitable for biofuel production.</title>
        <authorList>
            <person name="Bogen C."/>
            <person name="Al-Dilaimi A."/>
            <person name="Albersmeier A."/>
            <person name="Wichmann J."/>
            <person name="Grundmann M."/>
            <person name="Rupp O."/>
            <person name="Lauersen K.J."/>
            <person name="Blifernez-Klassen O."/>
            <person name="Kalinowski J."/>
            <person name="Goesmann A."/>
            <person name="Mussgnug J.H."/>
            <person name="Kruse O."/>
        </authorList>
    </citation>
    <scope>NUCLEOTIDE SEQUENCE [LARGE SCALE GENOMIC DNA]</scope>
    <source>
        <strain evidence="2 3">SAG 48.87</strain>
    </source>
</reference>
<organism evidence="2 3">
    <name type="scientific">Monoraphidium neglectum</name>
    <dbReference type="NCBI Taxonomy" id="145388"/>
    <lineage>
        <taxon>Eukaryota</taxon>
        <taxon>Viridiplantae</taxon>
        <taxon>Chlorophyta</taxon>
        <taxon>core chlorophytes</taxon>
        <taxon>Chlorophyceae</taxon>
        <taxon>CS clade</taxon>
        <taxon>Sphaeropleales</taxon>
        <taxon>Selenastraceae</taxon>
        <taxon>Monoraphidium</taxon>
    </lineage>
</organism>
<dbReference type="KEGG" id="mng:MNEG_14387"/>
<name>A0A0D2J0J7_9CHLO</name>
<dbReference type="EMBL" id="KK104666">
    <property type="protein sequence ID" value="KIY93577.1"/>
    <property type="molecule type" value="Genomic_DNA"/>
</dbReference>
<gene>
    <name evidence="2" type="ORF">MNEG_14387</name>
</gene>
<dbReference type="GeneID" id="25731944"/>
<evidence type="ECO:0000313" key="3">
    <source>
        <dbReference type="Proteomes" id="UP000054498"/>
    </source>
</evidence>
<protein>
    <submittedName>
        <fullName evidence="2">Uncharacterized protein</fullName>
    </submittedName>
</protein>
<proteinExistence type="predicted"/>
<evidence type="ECO:0000313" key="2">
    <source>
        <dbReference type="EMBL" id="KIY93577.1"/>
    </source>
</evidence>
<sequence length="68" mass="6338">MQSACSSSSDACTAGSGELFPSQPTAADDAGAGTDPAGAARAAGEWEEGLGPAAGDAGRAVEEGVAAP</sequence>
<feature type="non-terminal residue" evidence="2">
    <location>
        <position position="68"/>
    </location>
</feature>
<dbReference type="AlphaFoldDB" id="A0A0D2J0J7"/>
<accession>A0A0D2J0J7</accession>
<feature type="compositionally biased region" description="Low complexity" evidence="1">
    <location>
        <begin position="26"/>
        <end position="43"/>
    </location>
</feature>
<keyword evidence="3" id="KW-1185">Reference proteome</keyword>
<evidence type="ECO:0000256" key="1">
    <source>
        <dbReference type="SAM" id="MobiDB-lite"/>
    </source>
</evidence>
<dbReference type="RefSeq" id="XP_013892597.1">
    <property type="nucleotide sequence ID" value="XM_014037143.1"/>
</dbReference>
<dbReference type="Proteomes" id="UP000054498">
    <property type="component" value="Unassembled WGS sequence"/>
</dbReference>
<feature type="region of interest" description="Disordered" evidence="1">
    <location>
        <begin position="1"/>
        <end position="68"/>
    </location>
</feature>